<proteinExistence type="predicted"/>
<gene>
    <name evidence="3" type="ORF">ACFPQ6_12685</name>
</gene>
<dbReference type="RefSeq" id="WP_380049966.1">
    <property type="nucleotide sequence ID" value="NZ_JBHSOH010000015.1"/>
</dbReference>
<accession>A0ABW1DLL0</accession>
<dbReference type="Gene3D" id="2.40.50.140">
    <property type="entry name" value="Nucleic acid-binding proteins"/>
    <property type="match status" value="1"/>
</dbReference>
<comment type="caution">
    <text evidence="3">The sequence shown here is derived from an EMBL/GenBank/DDBJ whole genome shotgun (WGS) entry which is preliminary data.</text>
</comment>
<dbReference type="SUPFAM" id="SSF50249">
    <property type="entry name" value="Nucleic acid-binding proteins"/>
    <property type="match status" value="1"/>
</dbReference>
<protein>
    <submittedName>
        <fullName evidence="3">Uncharacterized protein</fullName>
    </submittedName>
</protein>
<evidence type="ECO:0000256" key="1">
    <source>
        <dbReference type="ARBA" id="ARBA00023125"/>
    </source>
</evidence>
<evidence type="ECO:0000313" key="4">
    <source>
        <dbReference type="Proteomes" id="UP001595979"/>
    </source>
</evidence>
<dbReference type="EMBL" id="JBHSOH010000015">
    <property type="protein sequence ID" value="MFC5849165.1"/>
    <property type="molecule type" value="Genomic_DNA"/>
</dbReference>
<dbReference type="InterPro" id="IPR000424">
    <property type="entry name" value="Primosome_PriB/ssb"/>
</dbReference>
<sequence length="227" mass="24315">MSHPTTAHAATVEFTAALVRSSQLGQGGTTATLTLGGFHTSRTGGSGSRPGRFYQPAGAYGPLAARLGTLSAGEVLTGTAAFHLNQTGLTLLIEEVARVAPDPARLINDNGGGILLRDGWLGTRARGKLMSKPHLMRLEDDTPICNATLGMTPRRRPEDTPENRPPLIPIELAVYGPDALRFAALEAGRYLVVSGALQRRLISASKQRRPRIEVDHYEALHLERALL</sequence>
<keyword evidence="1 2" id="KW-0238">DNA-binding</keyword>
<dbReference type="InterPro" id="IPR012340">
    <property type="entry name" value="NA-bd_OB-fold"/>
</dbReference>
<dbReference type="Proteomes" id="UP001595979">
    <property type="component" value="Unassembled WGS sequence"/>
</dbReference>
<reference evidence="4" key="1">
    <citation type="journal article" date="2019" name="Int. J. Syst. Evol. Microbiol.">
        <title>The Global Catalogue of Microorganisms (GCM) 10K type strain sequencing project: providing services to taxonomists for standard genome sequencing and annotation.</title>
        <authorList>
            <consortium name="The Broad Institute Genomics Platform"/>
            <consortium name="The Broad Institute Genome Sequencing Center for Infectious Disease"/>
            <person name="Wu L."/>
            <person name="Ma J."/>
        </authorList>
    </citation>
    <scope>NUCLEOTIDE SEQUENCE [LARGE SCALE GENOMIC DNA]</scope>
    <source>
        <strain evidence="4">CGMCC 1.15053</strain>
    </source>
</reference>
<keyword evidence="4" id="KW-1185">Reference proteome</keyword>
<evidence type="ECO:0000256" key="2">
    <source>
        <dbReference type="PROSITE-ProRule" id="PRU00252"/>
    </source>
</evidence>
<organism evidence="3 4">
    <name type="scientific">Deinococcus petrolearius</name>
    <dbReference type="NCBI Taxonomy" id="1751295"/>
    <lineage>
        <taxon>Bacteria</taxon>
        <taxon>Thermotogati</taxon>
        <taxon>Deinococcota</taxon>
        <taxon>Deinococci</taxon>
        <taxon>Deinococcales</taxon>
        <taxon>Deinococcaceae</taxon>
        <taxon>Deinococcus</taxon>
    </lineage>
</organism>
<evidence type="ECO:0000313" key="3">
    <source>
        <dbReference type="EMBL" id="MFC5849165.1"/>
    </source>
</evidence>
<name>A0ABW1DLL0_9DEIO</name>
<dbReference type="PROSITE" id="PS50935">
    <property type="entry name" value="SSB"/>
    <property type="match status" value="1"/>
</dbReference>